<dbReference type="EMBL" id="CP010904">
    <property type="protein sequence ID" value="AKJ64881.1"/>
    <property type="molecule type" value="Genomic_DNA"/>
</dbReference>
<dbReference type="PANTHER" id="PTHR42663:SF6">
    <property type="entry name" value="HYDROLASE C777.06C-RELATED"/>
    <property type="match status" value="1"/>
</dbReference>
<dbReference type="InterPro" id="IPR001279">
    <property type="entry name" value="Metallo-B-lactamas"/>
</dbReference>
<gene>
    <name evidence="2" type="ORF">L21SP4_01638</name>
</gene>
<evidence type="ECO:0000313" key="2">
    <source>
        <dbReference type="EMBL" id="AKJ64881.1"/>
    </source>
</evidence>
<dbReference type="Proteomes" id="UP000035268">
    <property type="component" value="Chromosome"/>
</dbReference>
<organism evidence="2 3">
    <name type="scientific">Kiritimatiella glycovorans</name>
    <dbReference type="NCBI Taxonomy" id="1307763"/>
    <lineage>
        <taxon>Bacteria</taxon>
        <taxon>Pseudomonadati</taxon>
        <taxon>Kiritimatiellota</taxon>
        <taxon>Kiritimatiellia</taxon>
        <taxon>Kiritimatiellales</taxon>
        <taxon>Kiritimatiellaceae</taxon>
        <taxon>Kiritimatiella</taxon>
    </lineage>
</organism>
<protein>
    <submittedName>
        <fullName evidence="2">Beta-lactamase domain protein</fullName>
    </submittedName>
</protein>
<dbReference type="Pfam" id="PF12706">
    <property type="entry name" value="Lactamase_B_2"/>
    <property type="match status" value="1"/>
</dbReference>
<sequence>MKLTFLGTGTSHGIPMIGCHCPVCSSKDPRNRRRRCSLHVEAGDLSMLFDTPPDLREQALSCGVERVDAVFITHAHADHIFGFDDLRRYSQMQRRRLPVHASAETLRLLERRFEYVHSEGHSFGAVPWVDFRPMDAPVRLSAGSGEAVVRPLPVLHGPAQIYGYRIDADRAAVAYIPDCSGIPDATAALLDDLDVLILDTLRPEPHPTHFGLEQSLAAARRLRPRVFCPTHITHHFDHDELQSRLPEWGVVPCDGMEVELPFT</sequence>
<dbReference type="OrthoDB" id="9800940at2"/>
<accession>A0A0G3EEJ5</accession>
<dbReference type="AlphaFoldDB" id="A0A0G3EEJ5"/>
<evidence type="ECO:0000259" key="1">
    <source>
        <dbReference type="SMART" id="SM00849"/>
    </source>
</evidence>
<keyword evidence="3" id="KW-1185">Reference proteome</keyword>
<dbReference type="SUPFAM" id="SSF56281">
    <property type="entry name" value="Metallo-hydrolase/oxidoreductase"/>
    <property type="match status" value="1"/>
</dbReference>
<reference evidence="3" key="1">
    <citation type="submission" date="2015-02" db="EMBL/GenBank/DDBJ databases">
        <title>Description and complete genome sequence of the first cultured representative of the subdivision 5 of the Verrucomicrobia phylum.</title>
        <authorList>
            <person name="Spring S."/>
            <person name="Bunk B."/>
            <person name="Sproer C."/>
            <person name="Klenk H.-P."/>
        </authorList>
    </citation>
    <scope>NUCLEOTIDE SEQUENCE [LARGE SCALE GENOMIC DNA]</scope>
    <source>
        <strain evidence="3">L21-Fru-AB</strain>
    </source>
</reference>
<dbReference type="Gene3D" id="3.60.15.10">
    <property type="entry name" value="Ribonuclease Z/Hydroxyacylglutathione hydrolase-like"/>
    <property type="match status" value="1"/>
</dbReference>
<dbReference type="SMART" id="SM00849">
    <property type="entry name" value="Lactamase_B"/>
    <property type="match status" value="1"/>
</dbReference>
<dbReference type="STRING" id="1307763.L21SP4_01638"/>
<reference evidence="2 3" key="2">
    <citation type="journal article" date="2016" name="ISME J.">
        <title>Characterization of the first cultured representative of Verrucomicrobia subdivision 5 indicates the proposal of a novel phylum.</title>
        <authorList>
            <person name="Spring S."/>
            <person name="Bunk B."/>
            <person name="Sproer C."/>
            <person name="Schumann P."/>
            <person name="Rohde M."/>
            <person name="Tindall B.J."/>
            <person name="Klenk H.P."/>
        </authorList>
    </citation>
    <scope>NUCLEOTIDE SEQUENCE [LARGE SCALE GENOMIC DNA]</scope>
    <source>
        <strain evidence="2 3">L21-Fru-AB</strain>
    </source>
</reference>
<evidence type="ECO:0000313" key="3">
    <source>
        <dbReference type="Proteomes" id="UP000035268"/>
    </source>
</evidence>
<dbReference type="CDD" id="cd16279">
    <property type="entry name" value="metallo-hydrolase-like_MBL-fold"/>
    <property type="match status" value="1"/>
</dbReference>
<proteinExistence type="predicted"/>
<dbReference type="KEGG" id="vbl:L21SP4_01638"/>
<dbReference type="InterPro" id="IPR036866">
    <property type="entry name" value="RibonucZ/Hydroxyglut_hydro"/>
</dbReference>
<dbReference type="PATRIC" id="fig|1609981.3.peg.1699"/>
<dbReference type="RefSeq" id="WP_052882166.1">
    <property type="nucleotide sequence ID" value="NZ_CP010904.1"/>
</dbReference>
<feature type="domain" description="Metallo-beta-lactamase" evidence="1">
    <location>
        <begin position="34"/>
        <end position="231"/>
    </location>
</feature>
<dbReference type="PANTHER" id="PTHR42663">
    <property type="entry name" value="HYDROLASE C777.06C-RELATED-RELATED"/>
    <property type="match status" value="1"/>
</dbReference>
<name>A0A0G3EEJ5_9BACT</name>